<feature type="transmembrane region" description="Helical" evidence="6">
    <location>
        <begin position="21"/>
        <end position="46"/>
    </location>
</feature>
<accession>A0A3Q0F5W7</accession>
<dbReference type="InterPro" id="IPR037185">
    <property type="entry name" value="EmrE-like"/>
</dbReference>
<dbReference type="GO" id="GO:0016020">
    <property type="term" value="C:membrane"/>
    <property type="evidence" value="ECO:0007669"/>
    <property type="project" value="UniProtKB-SubCell"/>
</dbReference>
<keyword evidence="5 6" id="KW-0472">Membrane</keyword>
<sequence length="351" mass="38724">MSDMERAMEEKKRRGLKDCLTSWKVVLSMIMVQGFVTGMQLLSRVILVQGSFIFSLIAYRHIIAALCVAPFALYFERERSVSFTPKVWFWLFVNALVGLEKLGLKSWTGRTKCAGAILCVGGALLTSLYKGKQFYLFHHSYHAHTAIAPHPTHMLRGTFLLISSCFSYTAWFLLQVQLLKVFPLRYWGTMLSCVIAAIQAAIVGVCIDSSKAAWRLEWNLQLVTIIYSGALATAATFCILSWAITIKGPTYPSMFNPLSLIFVAFSEALVIGQPLTFGTLLGMVLIIVGLYSFLWGKSNEKKGITQQPIVAAAEVSNISDLIAGAESTATVVPSSSPLNTLDLQHDAPHKN</sequence>
<feature type="domain" description="EamA" evidence="7">
    <location>
        <begin position="156"/>
        <end position="292"/>
    </location>
</feature>
<evidence type="ECO:0000256" key="4">
    <source>
        <dbReference type="ARBA" id="ARBA00022989"/>
    </source>
</evidence>
<dbReference type="InterPro" id="IPR030184">
    <property type="entry name" value="WAT1-related"/>
</dbReference>
<feature type="transmembrane region" description="Helical" evidence="6">
    <location>
        <begin position="154"/>
        <end position="174"/>
    </location>
</feature>
<keyword evidence="8" id="KW-1185">Reference proteome</keyword>
<evidence type="ECO:0000313" key="9">
    <source>
        <dbReference type="RefSeq" id="XP_022637812.1"/>
    </source>
</evidence>
<dbReference type="PANTHER" id="PTHR31218">
    <property type="entry name" value="WAT1-RELATED PROTEIN"/>
    <property type="match status" value="1"/>
</dbReference>
<gene>
    <name evidence="9" type="primary">LOC106763419</name>
</gene>
<dbReference type="Proteomes" id="UP000087766">
    <property type="component" value="Chromosome 6"/>
</dbReference>
<evidence type="ECO:0000256" key="5">
    <source>
        <dbReference type="ARBA" id="ARBA00023136"/>
    </source>
</evidence>
<dbReference type="SUPFAM" id="SSF103481">
    <property type="entry name" value="Multidrug resistance efflux transporter EmrE"/>
    <property type="match status" value="1"/>
</dbReference>
<proteinExistence type="inferred from homology"/>
<dbReference type="InterPro" id="IPR000620">
    <property type="entry name" value="EamA_dom"/>
</dbReference>
<keyword evidence="3 6" id="KW-0812">Transmembrane</keyword>
<evidence type="ECO:0000256" key="2">
    <source>
        <dbReference type="ARBA" id="ARBA00007635"/>
    </source>
</evidence>
<protein>
    <recommendedName>
        <fullName evidence="6">WAT1-related protein</fullName>
    </recommendedName>
</protein>
<feature type="transmembrane region" description="Helical" evidence="6">
    <location>
        <begin position="275"/>
        <end position="294"/>
    </location>
</feature>
<feature type="transmembrane region" description="Helical" evidence="6">
    <location>
        <begin position="109"/>
        <end position="129"/>
    </location>
</feature>
<keyword evidence="4 6" id="KW-1133">Transmembrane helix</keyword>
<feature type="transmembrane region" description="Helical" evidence="6">
    <location>
        <begin position="219"/>
        <end position="244"/>
    </location>
</feature>
<name>A0A3Q0F5W7_VIGRR</name>
<feature type="transmembrane region" description="Helical" evidence="6">
    <location>
        <begin position="186"/>
        <end position="207"/>
    </location>
</feature>
<dbReference type="GeneID" id="106763419"/>
<evidence type="ECO:0000256" key="1">
    <source>
        <dbReference type="ARBA" id="ARBA00004141"/>
    </source>
</evidence>
<dbReference type="RefSeq" id="XP_022637812.1">
    <property type="nucleotide sequence ID" value="XM_022782091.1"/>
</dbReference>
<evidence type="ECO:0000313" key="8">
    <source>
        <dbReference type="Proteomes" id="UP000087766"/>
    </source>
</evidence>
<feature type="transmembrane region" description="Helical" evidence="6">
    <location>
        <begin position="52"/>
        <end position="75"/>
    </location>
</feature>
<comment type="subcellular location">
    <subcellularLocation>
        <location evidence="1 6">Membrane</location>
        <topology evidence="1 6">Multi-pass membrane protein</topology>
    </subcellularLocation>
</comment>
<dbReference type="AlphaFoldDB" id="A0A3Q0F5W7"/>
<evidence type="ECO:0000259" key="7">
    <source>
        <dbReference type="Pfam" id="PF00892"/>
    </source>
</evidence>
<dbReference type="GO" id="GO:0022857">
    <property type="term" value="F:transmembrane transporter activity"/>
    <property type="evidence" value="ECO:0007669"/>
    <property type="project" value="InterPro"/>
</dbReference>
<organism evidence="8 9">
    <name type="scientific">Vigna radiata var. radiata</name>
    <name type="common">Mung bean</name>
    <name type="synonym">Phaseolus aureus</name>
    <dbReference type="NCBI Taxonomy" id="3916"/>
    <lineage>
        <taxon>Eukaryota</taxon>
        <taxon>Viridiplantae</taxon>
        <taxon>Streptophyta</taxon>
        <taxon>Embryophyta</taxon>
        <taxon>Tracheophyta</taxon>
        <taxon>Spermatophyta</taxon>
        <taxon>Magnoliopsida</taxon>
        <taxon>eudicotyledons</taxon>
        <taxon>Gunneridae</taxon>
        <taxon>Pentapetalae</taxon>
        <taxon>rosids</taxon>
        <taxon>fabids</taxon>
        <taxon>Fabales</taxon>
        <taxon>Fabaceae</taxon>
        <taxon>Papilionoideae</taxon>
        <taxon>50 kb inversion clade</taxon>
        <taxon>NPAAA clade</taxon>
        <taxon>indigoferoid/millettioid clade</taxon>
        <taxon>Phaseoleae</taxon>
        <taxon>Vigna</taxon>
    </lineage>
</organism>
<comment type="similarity">
    <text evidence="2 6">Belongs to the drug/metabolite transporter (DMT) superfamily. Plant drug/metabolite exporter (P-DME) (TC 2.A.7.4) family.</text>
</comment>
<dbReference type="Pfam" id="PF00892">
    <property type="entry name" value="EamA"/>
    <property type="match status" value="1"/>
</dbReference>
<reference evidence="9" key="2">
    <citation type="submission" date="2025-08" db="UniProtKB">
        <authorList>
            <consortium name="RefSeq"/>
        </authorList>
    </citation>
    <scope>IDENTIFICATION</scope>
    <source>
        <tissue evidence="9">Leaf</tissue>
    </source>
</reference>
<reference evidence="8" key="1">
    <citation type="journal article" date="2014" name="Nat. Commun.">
        <title>Genome sequence of mungbean and insights into evolution within Vigna species.</title>
        <authorList>
            <person name="Kang Y.J."/>
            <person name="Kim S.K."/>
            <person name="Kim M.Y."/>
            <person name="Lestari P."/>
            <person name="Kim K.H."/>
            <person name="Ha B.K."/>
            <person name="Jun T.H."/>
            <person name="Hwang W.J."/>
            <person name="Lee T."/>
            <person name="Lee J."/>
            <person name="Shim S."/>
            <person name="Yoon M.Y."/>
            <person name="Jang Y.E."/>
            <person name="Han K.S."/>
            <person name="Taeprayoon P."/>
            <person name="Yoon N."/>
            <person name="Somta P."/>
            <person name="Tanya P."/>
            <person name="Kim K.S."/>
            <person name="Gwag J.G."/>
            <person name="Moon J.K."/>
            <person name="Lee Y.H."/>
            <person name="Park B.S."/>
            <person name="Bombarely A."/>
            <person name="Doyle J.J."/>
            <person name="Jackson S.A."/>
            <person name="Schafleitner R."/>
            <person name="Srinives P."/>
            <person name="Varshney R.K."/>
            <person name="Lee S.H."/>
        </authorList>
    </citation>
    <scope>NUCLEOTIDE SEQUENCE [LARGE SCALE GENOMIC DNA]</scope>
    <source>
        <strain evidence="8">cv. VC1973A</strain>
    </source>
</reference>
<evidence type="ECO:0000256" key="6">
    <source>
        <dbReference type="RuleBase" id="RU363077"/>
    </source>
</evidence>
<evidence type="ECO:0000256" key="3">
    <source>
        <dbReference type="ARBA" id="ARBA00022692"/>
    </source>
</evidence>